<evidence type="ECO:0000313" key="2">
    <source>
        <dbReference type="Proteomes" id="UP000789920"/>
    </source>
</evidence>
<gene>
    <name evidence="1" type="ORF">RPERSI_LOCUS16685</name>
</gene>
<feature type="non-terminal residue" evidence="1">
    <location>
        <position position="1"/>
    </location>
</feature>
<dbReference type="Proteomes" id="UP000789920">
    <property type="component" value="Unassembled WGS sequence"/>
</dbReference>
<comment type="caution">
    <text evidence="1">The sequence shown here is derived from an EMBL/GenBank/DDBJ whole genome shotgun (WGS) entry which is preliminary data.</text>
</comment>
<dbReference type="EMBL" id="CAJVQC010041670">
    <property type="protein sequence ID" value="CAG8773462.1"/>
    <property type="molecule type" value="Genomic_DNA"/>
</dbReference>
<keyword evidence="2" id="KW-1185">Reference proteome</keyword>
<proteinExistence type="predicted"/>
<evidence type="ECO:0000313" key="1">
    <source>
        <dbReference type="EMBL" id="CAG8773462.1"/>
    </source>
</evidence>
<organism evidence="1 2">
    <name type="scientific">Racocetra persica</name>
    <dbReference type="NCBI Taxonomy" id="160502"/>
    <lineage>
        <taxon>Eukaryota</taxon>
        <taxon>Fungi</taxon>
        <taxon>Fungi incertae sedis</taxon>
        <taxon>Mucoromycota</taxon>
        <taxon>Glomeromycotina</taxon>
        <taxon>Glomeromycetes</taxon>
        <taxon>Diversisporales</taxon>
        <taxon>Gigasporaceae</taxon>
        <taxon>Racocetra</taxon>
    </lineage>
</organism>
<sequence length="286" mass="32701">YFVDNLLKISVTKLVTNLEKNNFEEIYKNVEGDHDWKFIISYDIDNIRSSTIISIDNNEAIYLVNSRDNEFNAIFKLDINSKLQLIAKPPNQKADINKILFHPKTKNPIAYSVTYLKGELDMLSQSLDNLILTVSFQNVIKSRDNLDLVCYLTLPAEKHDPLTEYMLKNPLPLILQVHGSLWTRNYYIFKADSQLFANRGYAILNLNYNSSIGLGTIYGGSYGGFAILAGLAFTDKKEENFSFVYGVEFSGPANLFKLVRTIPPYWISSYDEFVYHLGSNPNTKEE</sequence>
<accession>A0ACA9R1S4</accession>
<name>A0ACA9R1S4_9GLOM</name>
<feature type="non-terminal residue" evidence="1">
    <location>
        <position position="286"/>
    </location>
</feature>
<protein>
    <submittedName>
        <fullName evidence="1">19547_t:CDS:1</fullName>
    </submittedName>
</protein>
<reference evidence="1" key="1">
    <citation type="submission" date="2021-06" db="EMBL/GenBank/DDBJ databases">
        <authorList>
            <person name="Kallberg Y."/>
            <person name="Tangrot J."/>
            <person name="Rosling A."/>
        </authorList>
    </citation>
    <scope>NUCLEOTIDE SEQUENCE</scope>
    <source>
        <strain evidence="1">MA461A</strain>
    </source>
</reference>